<dbReference type="Gene3D" id="2.40.110.10">
    <property type="entry name" value="Butyryl-CoA Dehydrogenase, subunit A, domain 2"/>
    <property type="match status" value="1"/>
</dbReference>
<keyword evidence="3 5" id="KW-0285">Flavoprotein</keyword>
<dbReference type="InterPro" id="IPR036250">
    <property type="entry name" value="AcylCo_DH-like_C"/>
</dbReference>
<dbReference type="PANTHER" id="PTHR43884:SF12">
    <property type="entry name" value="ISOVALERYL-COA DEHYDROGENASE, MITOCHONDRIAL-RELATED"/>
    <property type="match status" value="1"/>
</dbReference>
<gene>
    <name evidence="9" type="ORF">ACFYV7_29455</name>
</gene>
<feature type="domain" description="Acyl-CoA dehydrogenase/oxidase C-terminal" evidence="6">
    <location>
        <begin position="226"/>
        <end position="374"/>
    </location>
</feature>
<dbReference type="EC" id="1.-.-.-" evidence="9"/>
<feature type="domain" description="Acyl-CoA oxidase/dehydrogenase middle" evidence="7">
    <location>
        <begin position="120"/>
        <end position="214"/>
    </location>
</feature>
<dbReference type="InterPro" id="IPR046373">
    <property type="entry name" value="Acyl-CoA_Oxase/DH_mid-dom_sf"/>
</dbReference>
<dbReference type="Gene3D" id="1.10.540.10">
    <property type="entry name" value="Acyl-CoA dehydrogenase/oxidase, N-terminal domain"/>
    <property type="match status" value="1"/>
</dbReference>
<evidence type="ECO:0000256" key="2">
    <source>
        <dbReference type="ARBA" id="ARBA00009347"/>
    </source>
</evidence>
<evidence type="ECO:0000256" key="1">
    <source>
        <dbReference type="ARBA" id="ARBA00001974"/>
    </source>
</evidence>
<dbReference type="InterPro" id="IPR009100">
    <property type="entry name" value="AcylCoA_DH/oxidase_NM_dom_sf"/>
</dbReference>
<evidence type="ECO:0000259" key="7">
    <source>
        <dbReference type="Pfam" id="PF02770"/>
    </source>
</evidence>
<evidence type="ECO:0000259" key="6">
    <source>
        <dbReference type="Pfam" id="PF00441"/>
    </source>
</evidence>
<dbReference type="Pfam" id="PF02770">
    <property type="entry name" value="Acyl-CoA_dh_M"/>
    <property type="match status" value="1"/>
</dbReference>
<dbReference type="Pfam" id="PF00441">
    <property type="entry name" value="Acyl-CoA_dh_1"/>
    <property type="match status" value="1"/>
</dbReference>
<evidence type="ECO:0000313" key="9">
    <source>
        <dbReference type="EMBL" id="MFF3226955.1"/>
    </source>
</evidence>
<evidence type="ECO:0000256" key="5">
    <source>
        <dbReference type="RuleBase" id="RU362125"/>
    </source>
</evidence>
<dbReference type="Pfam" id="PF02771">
    <property type="entry name" value="Acyl-CoA_dh_N"/>
    <property type="match status" value="1"/>
</dbReference>
<dbReference type="InterPro" id="IPR013786">
    <property type="entry name" value="AcylCoA_DH/ox_N"/>
</dbReference>
<proteinExistence type="inferred from homology"/>
<dbReference type="InterPro" id="IPR009075">
    <property type="entry name" value="AcylCo_DH/oxidase_C"/>
</dbReference>
<evidence type="ECO:0000256" key="3">
    <source>
        <dbReference type="ARBA" id="ARBA00022630"/>
    </source>
</evidence>
<accession>A0ABW6R2G0</accession>
<dbReference type="Proteomes" id="UP001601948">
    <property type="component" value="Unassembled WGS sequence"/>
</dbReference>
<keyword evidence="5 9" id="KW-0560">Oxidoreductase</keyword>
<organism evidence="9 10">
    <name type="scientific">Nocardia suismassiliense</name>
    <dbReference type="NCBI Taxonomy" id="2077092"/>
    <lineage>
        <taxon>Bacteria</taxon>
        <taxon>Bacillati</taxon>
        <taxon>Actinomycetota</taxon>
        <taxon>Actinomycetes</taxon>
        <taxon>Mycobacteriales</taxon>
        <taxon>Nocardiaceae</taxon>
        <taxon>Nocardia</taxon>
    </lineage>
</organism>
<reference evidence="9 10" key="1">
    <citation type="submission" date="2024-10" db="EMBL/GenBank/DDBJ databases">
        <title>The Natural Products Discovery Center: Release of the First 8490 Sequenced Strains for Exploring Actinobacteria Biosynthetic Diversity.</title>
        <authorList>
            <person name="Kalkreuter E."/>
            <person name="Kautsar S.A."/>
            <person name="Yang D."/>
            <person name="Bader C.D."/>
            <person name="Teijaro C.N."/>
            <person name="Fluegel L."/>
            <person name="Davis C.M."/>
            <person name="Simpson J.R."/>
            <person name="Lauterbach L."/>
            <person name="Steele A.D."/>
            <person name="Gui C."/>
            <person name="Meng S."/>
            <person name="Li G."/>
            <person name="Viehrig K."/>
            <person name="Ye F."/>
            <person name="Su P."/>
            <person name="Kiefer A.F."/>
            <person name="Nichols A."/>
            <person name="Cepeda A.J."/>
            <person name="Yan W."/>
            <person name="Fan B."/>
            <person name="Jiang Y."/>
            <person name="Adhikari A."/>
            <person name="Zheng C.-J."/>
            <person name="Schuster L."/>
            <person name="Cowan T.M."/>
            <person name="Smanski M.J."/>
            <person name="Chevrette M.G."/>
            <person name="De Carvalho L.P.S."/>
            <person name="Shen B."/>
        </authorList>
    </citation>
    <scope>NUCLEOTIDE SEQUENCE [LARGE SCALE GENOMIC DNA]</scope>
    <source>
        <strain evidence="9 10">NPDC003040</strain>
    </source>
</reference>
<sequence length="377" mass="39978">MQMDFALTATQTRRYGEILAEVQKRLTDDAASAENKWRHAAELGLTGLCVPAEYGGGGLGALDTALCLEAFGRGCPDTGLVFAVSAHLLAGAVPIRDFGSPDLQRDLLPGLATGELIAANAITEDDAGSDVSRLAVTARHDGDAYVIDGDKSFVSNGPLADLMVTYAATDPDGGFLGISAFVAPAELDGLSAGEPFEKMGLAGCSASRVRFRDCRVPQRYLLGAPGQGSAIFAHAMTWERACLFAAYIGMMDDQLERCIAHARDRRQFGRPIGKFQAVSHLIAGMKQRLEGARLLLYRACWLIDEEQSGQVPATALAKVAVSEAAVANSLDAIQIFGAAGYLVPGGVERYLRDAIPARLFSGTTEIQREIIAQDVGL</sequence>
<dbReference type="EMBL" id="JBIAPI010000009">
    <property type="protein sequence ID" value="MFF3226955.1"/>
    <property type="molecule type" value="Genomic_DNA"/>
</dbReference>
<name>A0ABW6R2G0_9NOCA</name>
<dbReference type="Gene3D" id="1.20.140.10">
    <property type="entry name" value="Butyryl-CoA Dehydrogenase, subunit A, domain 3"/>
    <property type="match status" value="1"/>
</dbReference>
<dbReference type="GO" id="GO:0016491">
    <property type="term" value="F:oxidoreductase activity"/>
    <property type="evidence" value="ECO:0007669"/>
    <property type="project" value="UniProtKB-KW"/>
</dbReference>
<keyword evidence="10" id="KW-1185">Reference proteome</keyword>
<comment type="cofactor">
    <cofactor evidence="1 5">
        <name>FAD</name>
        <dbReference type="ChEBI" id="CHEBI:57692"/>
    </cofactor>
</comment>
<protein>
    <submittedName>
        <fullName evidence="9">Acyl-CoA dehydrogenase family protein</fullName>
        <ecNumber evidence="9">1.-.-.-</ecNumber>
    </submittedName>
</protein>
<dbReference type="SUPFAM" id="SSF47203">
    <property type="entry name" value="Acyl-CoA dehydrogenase C-terminal domain-like"/>
    <property type="match status" value="1"/>
</dbReference>
<evidence type="ECO:0000256" key="4">
    <source>
        <dbReference type="ARBA" id="ARBA00022827"/>
    </source>
</evidence>
<comment type="caution">
    <text evidence="9">The sequence shown here is derived from an EMBL/GenBank/DDBJ whole genome shotgun (WGS) entry which is preliminary data.</text>
</comment>
<evidence type="ECO:0000313" key="10">
    <source>
        <dbReference type="Proteomes" id="UP001601948"/>
    </source>
</evidence>
<feature type="domain" description="Acyl-CoA dehydrogenase/oxidase N-terminal" evidence="8">
    <location>
        <begin position="28"/>
        <end position="115"/>
    </location>
</feature>
<dbReference type="InterPro" id="IPR006091">
    <property type="entry name" value="Acyl-CoA_Oxase/DH_mid-dom"/>
</dbReference>
<dbReference type="InterPro" id="IPR037069">
    <property type="entry name" value="AcylCoA_DH/ox_N_sf"/>
</dbReference>
<dbReference type="RefSeq" id="WP_387722633.1">
    <property type="nucleotide sequence ID" value="NZ_JBIAPI010000009.1"/>
</dbReference>
<evidence type="ECO:0000259" key="8">
    <source>
        <dbReference type="Pfam" id="PF02771"/>
    </source>
</evidence>
<dbReference type="PANTHER" id="PTHR43884">
    <property type="entry name" value="ACYL-COA DEHYDROGENASE"/>
    <property type="match status" value="1"/>
</dbReference>
<keyword evidence="4 5" id="KW-0274">FAD</keyword>
<dbReference type="SUPFAM" id="SSF56645">
    <property type="entry name" value="Acyl-CoA dehydrogenase NM domain-like"/>
    <property type="match status" value="1"/>
</dbReference>
<comment type="similarity">
    <text evidence="2 5">Belongs to the acyl-CoA dehydrogenase family.</text>
</comment>